<evidence type="ECO:0000313" key="1">
    <source>
        <dbReference type="EMBL" id="KAK8060065.1"/>
    </source>
</evidence>
<dbReference type="EMBL" id="JAQQWM010000006">
    <property type="protein sequence ID" value="KAK8060065.1"/>
    <property type="molecule type" value="Genomic_DNA"/>
</dbReference>
<evidence type="ECO:0000313" key="2">
    <source>
        <dbReference type="Proteomes" id="UP001446871"/>
    </source>
</evidence>
<reference evidence="1 2" key="1">
    <citation type="submission" date="2023-01" db="EMBL/GenBank/DDBJ databases">
        <title>Analysis of 21 Apiospora genomes using comparative genomics revels a genus with tremendous synthesis potential of carbohydrate active enzymes and secondary metabolites.</title>
        <authorList>
            <person name="Sorensen T."/>
        </authorList>
    </citation>
    <scope>NUCLEOTIDE SEQUENCE [LARGE SCALE GENOMIC DNA]</scope>
    <source>
        <strain evidence="1 2">CBS 83171</strain>
    </source>
</reference>
<organism evidence="1 2">
    <name type="scientific">Apiospora saccharicola</name>
    <dbReference type="NCBI Taxonomy" id="335842"/>
    <lineage>
        <taxon>Eukaryota</taxon>
        <taxon>Fungi</taxon>
        <taxon>Dikarya</taxon>
        <taxon>Ascomycota</taxon>
        <taxon>Pezizomycotina</taxon>
        <taxon>Sordariomycetes</taxon>
        <taxon>Xylariomycetidae</taxon>
        <taxon>Amphisphaeriales</taxon>
        <taxon>Apiosporaceae</taxon>
        <taxon>Apiospora</taxon>
    </lineage>
</organism>
<dbReference type="Proteomes" id="UP001446871">
    <property type="component" value="Unassembled WGS sequence"/>
</dbReference>
<gene>
    <name evidence="1" type="ORF">PG996_009995</name>
</gene>
<proteinExistence type="predicted"/>
<keyword evidence="2" id="KW-1185">Reference proteome</keyword>
<name>A0ABR1UPS6_9PEZI</name>
<accession>A0ABR1UPS6</accession>
<protein>
    <submittedName>
        <fullName evidence="1">Uncharacterized protein</fullName>
    </submittedName>
</protein>
<comment type="caution">
    <text evidence="1">The sequence shown here is derived from an EMBL/GenBank/DDBJ whole genome shotgun (WGS) entry which is preliminary data.</text>
</comment>
<sequence length="270" mass="30052">MSSKPALPARYEIRPLGPEHAEWAKAIVTHSNAFGSPVWSVIWPDELTICNYKVFDTLDHMIDHQIASGLSIGLFDTEYQYKRPESAATGGKLWWDTTDLSADGDKLMAQMDFPLLSVALSYDGFVPFDMSKIAPVGAVLAGFGESIHALEALDKRDPASWKPTGPGQVLMRNATATKLDEGGKGLMSHLARYLMRRAADQGFRGIQIEAYNDRVTGVWSNPPPPFKGEIVSSLNAWTWEHENEKGERAYLLRPSKQDLNKIYVTLREEA</sequence>